<dbReference type="AlphaFoldDB" id="A0A518BAQ5"/>
<name>A0A518BAQ5_9BACT</name>
<dbReference type="EMBL" id="CP036279">
    <property type="protein sequence ID" value="QDU64058.1"/>
    <property type="molecule type" value="Genomic_DNA"/>
</dbReference>
<keyword evidence="3" id="KW-1185">Reference proteome</keyword>
<protein>
    <submittedName>
        <fullName evidence="2">Uncharacterized protein</fullName>
    </submittedName>
</protein>
<gene>
    <name evidence="2" type="ORF">Pan216_49460</name>
</gene>
<keyword evidence="1" id="KW-0812">Transmembrane</keyword>
<evidence type="ECO:0000313" key="3">
    <source>
        <dbReference type="Proteomes" id="UP000317093"/>
    </source>
</evidence>
<reference evidence="2 3" key="1">
    <citation type="submission" date="2019-02" db="EMBL/GenBank/DDBJ databases">
        <title>Deep-cultivation of Planctomycetes and their phenomic and genomic characterization uncovers novel biology.</title>
        <authorList>
            <person name="Wiegand S."/>
            <person name="Jogler M."/>
            <person name="Boedeker C."/>
            <person name="Pinto D."/>
            <person name="Vollmers J."/>
            <person name="Rivas-Marin E."/>
            <person name="Kohn T."/>
            <person name="Peeters S.H."/>
            <person name="Heuer A."/>
            <person name="Rast P."/>
            <person name="Oberbeckmann S."/>
            <person name="Bunk B."/>
            <person name="Jeske O."/>
            <person name="Meyerdierks A."/>
            <person name="Storesund J.E."/>
            <person name="Kallscheuer N."/>
            <person name="Luecker S."/>
            <person name="Lage O.M."/>
            <person name="Pohl T."/>
            <person name="Merkel B.J."/>
            <person name="Hornburger P."/>
            <person name="Mueller R.-W."/>
            <person name="Bruemmer F."/>
            <person name="Labrenz M."/>
            <person name="Spormann A.M."/>
            <person name="Op den Camp H."/>
            <person name="Overmann J."/>
            <person name="Amann R."/>
            <person name="Jetten M.S.M."/>
            <person name="Mascher T."/>
            <person name="Medema M.H."/>
            <person name="Devos D.P."/>
            <person name="Kaster A.-K."/>
            <person name="Ovreas L."/>
            <person name="Rohde M."/>
            <person name="Galperin M.Y."/>
            <person name="Jogler C."/>
        </authorList>
    </citation>
    <scope>NUCLEOTIDE SEQUENCE [LARGE SCALE GENOMIC DNA]</scope>
    <source>
        <strain evidence="2 3">Pan216</strain>
    </source>
</reference>
<organism evidence="2 3">
    <name type="scientific">Kolteria novifilia</name>
    <dbReference type="NCBI Taxonomy" id="2527975"/>
    <lineage>
        <taxon>Bacteria</taxon>
        <taxon>Pseudomonadati</taxon>
        <taxon>Planctomycetota</taxon>
        <taxon>Planctomycetia</taxon>
        <taxon>Kolteriales</taxon>
        <taxon>Kolteriaceae</taxon>
        <taxon>Kolteria</taxon>
    </lineage>
</organism>
<feature type="transmembrane region" description="Helical" evidence="1">
    <location>
        <begin position="25"/>
        <end position="46"/>
    </location>
</feature>
<sequence length="140" mass="16352">MMWALTSGQIDWDTWRQTFSTRDQVTMTLLFPFVLIIVAVVLSYWIQRQRQAQKKRLYSHSKLLAELVEAHKLSPTERTSILDLAQRTSVRYADSLFVRPDLYAEAIQSWRDDHPGRSTTELEKLQDKLFATSSMDSKLT</sequence>
<proteinExistence type="predicted"/>
<evidence type="ECO:0000256" key="1">
    <source>
        <dbReference type="SAM" id="Phobius"/>
    </source>
</evidence>
<accession>A0A518BAQ5</accession>
<evidence type="ECO:0000313" key="2">
    <source>
        <dbReference type="EMBL" id="QDU64058.1"/>
    </source>
</evidence>
<dbReference type="KEGG" id="knv:Pan216_49460"/>
<dbReference type="Proteomes" id="UP000317093">
    <property type="component" value="Chromosome"/>
</dbReference>
<keyword evidence="1" id="KW-0472">Membrane</keyword>
<keyword evidence="1" id="KW-1133">Transmembrane helix</keyword>